<protein>
    <recommendedName>
        <fullName evidence="1">Inhibitor I9 domain-containing protein</fullName>
    </recommendedName>
</protein>
<evidence type="ECO:0000259" key="1">
    <source>
        <dbReference type="Pfam" id="PF05922"/>
    </source>
</evidence>
<dbReference type="Proteomes" id="UP000000822">
    <property type="component" value="Chromosome"/>
</dbReference>
<organism evidence="2 3">
    <name type="scientific">Oceanobacillus iheyensis (strain DSM 14371 / CIP 107618 / JCM 11309 / KCTC 3954 / HTE831)</name>
    <dbReference type="NCBI Taxonomy" id="221109"/>
    <lineage>
        <taxon>Bacteria</taxon>
        <taxon>Bacillati</taxon>
        <taxon>Bacillota</taxon>
        <taxon>Bacilli</taxon>
        <taxon>Bacillales</taxon>
        <taxon>Bacillaceae</taxon>
        <taxon>Oceanobacillus</taxon>
    </lineage>
</organism>
<dbReference type="InterPro" id="IPR037045">
    <property type="entry name" value="S8pro/Inhibitor_I9_sf"/>
</dbReference>
<dbReference type="eggNOG" id="COG1404">
    <property type="taxonomic scope" value="Bacteria"/>
</dbReference>
<reference evidence="2 3" key="2">
    <citation type="journal article" date="2002" name="Nucleic Acids Res.">
        <title>Genome sequence of Oceanobacillus iheyensis isolated from the Iheya Ridge and its unexpected adaptive capabilities to extreme environments.</title>
        <authorList>
            <person name="Takami H."/>
            <person name="Takaki Y."/>
            <person name="Uchiyama I."/>
        </authorList>
    </citation>
    <scope>NUCLEOTIDE SEQUENCE [LARGE SCALE GENOMIC DNA]</scope>
    <source>
        <strain evidence="3">DSM 14371 / CIP 107618 / JCM 11309 / KCTC 3954 / HTE831</strain>
    </source>
</reference>
<gene>
    <name evidence="2" type="ordered locus">OB0238</name>
</gene>
<dbReference type="RefSeq" id="WP_011064639.1">
    <property type="nucleotide sequence ID" value="NC_004193.1"/>
</dbReference>
<sequence>MKKCFYRTFIFVFLIIISGCQINKEGYNEQKEEQVVEETMKSYSKIDPSIDLSSNETISVIVQFTTKPAKVAVLEAEAKGIDLTLEEAKQQVEESYQTFQKEIHTFLDENQVSYRIKHRYKHALNGVSMELPANEIKRLIESSVIQKVFPNEEIQLDPPIQPSDQM</sequence>
<proteinExistence type="predicted"/>
<accession>Q8ETM2</accession>
<feature type="domain" description="Inhibitor I9" evidence="1">
    <location>
        <begin position="61"/>
        <end position="156"/>
    </location>
</feature>
<dbReference type="HOGENOM" id="CLU_136173_0_0_9"/>
<dbReference type="Pfam" id="PF05922">
    <property type="entry name" value="Inhibitor_I9"/>
    <property type="match status" value="1"/>
</dbReference>
<dbReference type="AlphaFoldDB" id="Q8ETM2"/>
<evidence type="ECO:0000313" key="2">
    <source>
        <dbReference type="EMBL" id="BAC12194.1"/>
    </source>
</evidence>
<name>Q8ETM2_OCEIH</name>
<dbReference type="EMBL" id="BA000028">
    <property type="protein sequence ID" value="BAC12194.1"/>
    <property type="molecule type" value="Genomic_DNA"/>
</dbReference>
<dbReference type="Gene3D" id="3.30.70.80">
    <property type="entry name" value="Peptidase S8 propeptide/proteinase inhibitor I9"/>
    <property type="match status" value="1"/>
</dbReference>
<evidence type="ECO:0000313" key="3">
    <source>
        <dbReference type="Proteomes" id="UP000000822"/>
    </source>
</evidence>
<keyword evidence="3" id="KW-1185">Reference proteome</keyword>
<reference evidence="2 3" key="1">
    <citation type="journal article" date="2001" name="FEMS Microbiol. Lett.">
        <title>Oceanobacillus iheyensis gen. nov., sp. nov., a deep-sea extremely halotolerant and alkaliphilic species isolated from a depth of 1050 m on the Iheya Ridge.</title>
        <authorList>
            <person name="Lu J."/>
            <person name="Nogi Y."/>
            <person name="Takami H."/>
        </authorList>
    </citation>
    <scope>NUCLEOTIDE SEQUENCE [LARGE SCALE GENOMIC DNA]</scope>
    <source>
        <strain evidence="3">DSM 14371 / CIP 107618 / JCM 11309 / KCTC 3954 / HTE831</strain>
    </source>
</reference>
<dbReference type="KEGG" id="oih:OB0238"/>
<dbReference type="InterPro" id="IPR010259">
    <property type="entry name" value="S8pro/Inhibitor_I9"/>
</dbReference>
<dbReference type="PROSITE" id="PS51257">
    <property type="entry name" value="PROKAR_LIPOPROTEIN"/>
    <property type="match status" value="1"/>
</dbReference>